<feature type="transmembrane region" description="Helical" evidence="5">
    <location>
        <begin position="176"/>
        <end position="203"/>
    </location>
</feature>
<dbReference type="Gene3D" id="1.20.1420.30">
    <property type="entry name" value="NCX, central ion-binding region"/>
    <property type="match status" value="1"/>
</dbReference>
<feature type="transmembrane region" description="Helical" evidence="5">
    <location>
        <begin position="126"/>
        <end position="143"/>
    </location>
</feature>
<evidence type="ECO:0000259" key="6">
    <source>
        <dbReference type="Pfam" id="PF01699"/>
    </source>
</evidence>
<dbReference type="GO" id="GO:0006874">
    <property type="term" value="P:intracellular calcium ion homeostasis"/>
    <property type="evidence" value="ECO:0007669"/>
    <property type="project" value="TreeGrafter"/>
</dbReference>
<comment type="caution">
    <text evidence="7">The sequence shown here is derived from an EMBL/GenBank/DDBJ whole genome shotgun (WGS) entry which is preliminary data.</text>
</comment>
<sequence length="321" mass="32450">MVTAVDLLVGLALLVAGGEGLVRGAVGMARRLGVSPLLIGLTLVGFGTSTPELVTSLEAARLGSPGIAVGNVVGSNIANILLILGLAAIISPLRCDPVAFKRDATMLALATVAGHAVIVSGRVGTVAGLVFLAALAGFVLLTYRLERGRDIPSAELHAREAAAADSGRLALPLSALWFGGGLAVTVLGAGFLVDGAIALARLLSVRESVIGLTIVAVGTSLPELVTSVMAALRRHADVAVGNIVGSNIFNILGILGVTALVHPIDVPADIAAFDIWLMSLVTAGLIALAMTGWRLTRGEGILLVAGFGAYIAWQAFAGVPV</sequence>
<protein>
    <submittedName>
        <fullName evidence="7">Sodium:calcium antiporter</fullName>
    </submittedName>
</protein>
<evidence type="ECO:0000313" key="7">
    <source>
        <dbReference type="EMBL" id="RDD63752.1"/>
    </source>
</evidence>
<keyword evidence="4 5" id="KW-0472">Membrane</keyword>
<dbReference type="InterPro" id="IPR044880">
    <property type="entry name" value="NCX_ion-bd_dom_sf"/>
</dbReference>
<dbReference type="AlphaFoldDB" id="A0A369TG14"/>
<dbReference type="GO" id="GO:0005886">
    <property type="term" value="C:plasma membrane"/>
    <property type="evidence" value="ECO:0007669"/>
    <property type="project" value="TreeGrafter"/>
</dbReference>
<feature type="transmembrane region" description="Helical" evidence="5">
    <location>
        <begin position="270"/>
        <end position="289"/>
    </location>
</feature>
<evidence type="ECO:0000256" key="2">
    <source>
        <dbReference type="ARBA" id="ARBA00022692"/>
    </source>
</evidence>
<dbReference type="Gene3D" id="6.10.280.80">
    <property type="entry name" value="NCX, peripheral helical region"/>
    <property type="match status" value="1"/>
</dbReference>
<evidence type="ECO:0000256" key="3">
    <source>
        <dbReference type="ARBA" id="ARBA00022989"/>
    </source>
</evidence>
<dbReference type="GO" id="GO:0005262">
    <property type="term" value="F:calcium channel activity"/>
    <property type="evidence" value="ECO:0007669"/>
    <property type="project" value="TreeGrafter"/>
</dbReference>
<evidence type="ECO:0000313" key="8">
    <source>
        <dbReference type="Proteomes" id="UP000253941"/>
    </source>
</evidence>
<evidence type="ECO:0000256" key="5">
    <source>
        <dbReference type="SAM" id="Phobius"/>
    </source>
</evidence>
<dbReference type="InterPro" id="IPR004837">
    <property type="entry name" value="NaCa_Exmemb"/>
</dbReference>
<dbReference type="NCBIfam" id="TIGR00367">
    <property type="entry name" value="calcium/sodium antiporter"/>
    <property type="match status" value="1"/>
</dbReference>
<feature type="domain" description="Sodium/calcium exchanger membrane region" evidence="6">
    <location>
        <begin position="174"/>
        <end position="315"/>
    </location>
</feature>
<proteinExistence type="predicted"/>
<dbReference type="Pfam" id="PF01699">
    <property type="entry name" value="Na_Ca_ex"/>
    <property type="match status" value="2"/>
</dbReference>
<dbReference type="RefSeq" id="WP_114580265.1">
    <property type="nucleotide sequence ID" value="NZ_QPMH01000001.1"/>
</dbReference>
<feature type="domain" description="Sodium/calcium exchanger membrane region" evidence="6">
    <location>
        <begin position="7"/>
        <end position="143"/>
    </location>
</feature>
<dbReference type="PANTHER" id="PTHR10846">
    <property type="entry name" value="SODIUM/POTASSIUM/CALCIUM EXCHANGER"/>
    <property type="match status" value="1"/>
</dbReference>
<gene>
    <name evidence="7" type="ORF">DRB17_00820</name>
</gene>
<dbReference type="PANTHER" id="PTHR10846:SF8">
    <property type="entry name" value="INNER MEMBRANE PROTEIN YRBG"/>
    <property type="match status" value="1"/>
</dbReference>
<evidence type="ECO:0000256" key="4">
    <source>
        <dbReference type="ARBA" id="ARBA00023136"/>
    </source>
</evidence>
<comment type="subcellular location">
    <subcellularLocation>
        <location evidence="1">Membrane</location>
        <topology evidence="1">Multi-pass membrane protein</topology>
    </subcellularLocation>
</comment>
<evidence type="ECO:0000256" key="1">
    <source>
        <dbReference type="ARBA" id="ARBA00004141"/>
    </source>
</evidence>
<reference evidence="7 8" key="1">
    <citation type="submission" date="2018-07" db="EMBL/GenBank/DDBJ databases">
        <title>Venubactetium sediminum gen. nov., sp. nov., isolated from a marine solar saltern.</title>
        <authorList>
            <person name="Wang S."/>
        </authorList>
    </citation>
    <scope>NUCLEOTIDE SEQUENCE [LARGE SCALE GENOMIC DNA]</scope>
    <source>
        <strain evidence="7 8">WD2A32</strain>
    </source>
</reference>
<keyword evidence="8" id="KW-1185">Reference proteome</keyword>
<keyword evidence="2 5" id="KW-0812">Transmembrane</keyword>
<feature type="transmembrane region" description="Helical" evidence="5">
    <location>
        <begin position="301"/>
        <end position="319"/>
    </location>
</feature>
<organism evidence="7 8">
    <name type="scientific">Ferruginivarius sediminum</name>
    <dbReference type="NCBI Taxonomy" id="2661937"/>
    <lineage>
        <taxon>Bacteria</taxon>
        <taxon>Pseudomonadati</taxon>
        <taxon>Pseudomonadota</taxon>
        <taxon>Alphaproteobacteria</taxon>
        <taxon>Rhodospirillales</taxon>
        <taxon>Rhodospirillaceae</taxon>
        <taxon>Ferruginivarius</taxon>
    </lineage>
</organism>
<accession>A0A369TG14</accession>
<feature type="transmembrane region" description="Helical" evidence="5">
    <location>
        <begin position="67"/>
        <end position="91"/>
    </location>
</feature>
<feature type="transmembrane region" description="Helical" evidence="5">
    <location>
        <begin position="244"/>
        <end position="264"/>
    </location>
</feature>
<keyword evidence="3 5" id="KW-1133">Transmembrane helix</keyword>
<dbReference type="GO" id="GO:0008273">
    <property type="term" value="F:calcium, potassium:sodium antiporter activity"/>
    <property type="evidence" value="ECO:0007669"/>
    <property type="project" value="TreeGrafter"/>
</dbReference>
<dbReference type="EMBL" id="QPMH01000001">
    <property type="protein sequence ID" value="RDD63752.1"/>
    <property type="molecule type" value="Genomic_DNA"/>
</dbReference>
<name>A0A369TG14_9PROT</name>
<dbReference type="InterPro" id="IPR004481">
    <property type="entry name" value="K/Na/Ca-exchanger"/>
</dbReference>
<dbReference type="Proteomes" id="UP000253941">
    <property type="component" value="Unassembled WGS sequence"/>
</dbReference>
<feature type="transmembrane region" description="Helical" evidence="5">
    <location>
        <begin position="209"/>
        <end position="232"/>
    </location>
</feature>